<dbReference type="PROSITE" id="PS51846">
    <property type="entry name" value="CNNM"/>
    <property type="match status" value="1"/>
</dbReference>
<feature type="compositionally biased region" description="Polar residues" evidence="3">
    <location>
        <begin position="763"/>
        <end position="772"/>
    </location>
</feature>
<keyword evidence="2 4" id="KW-1133">Transmembrane helix</keyword>
<dbReference type="InterPro" id="IPR046342">
    <property type="entry name" value="CBS_dom_sf"/>
</dbReference>
<dbReference type="EMBL" id="KZ613846">
    <property type="protein sequence ID" value="PMD57514.1"/>
    <property type="molecule type" value="Genomic_DNA"/>
</dbReference>
<dbReference type="PANTHER" id="PTHR12064:SF97">
    <property type="entry name" value="METAL TRANSPORTER CNNM-5"/>
    <property type="match status" value="1"/>
</dbReference>
<feature type="transmembrane region" description="Helical" evidence="4">
    <location>
        <begin position="86"/>
        <end position="104"/>
    </location>
</feature>
<reference evidence="6 7" key="1">
    <citation type="submission" date="2016-04" db="EMBL/GenBank/DDBJ databases">
        <title>A degradative enzymes factory behind the ericoid mycorrhizal symbiosis.</title>
        <authorList>
            <consortium name="DOE Joint Genome Institute"/>
            <person name="Martino E."/>
            <person name="Morin E."/>
            <person name="Grelet G."/>
            <person name="Kuo A."/>
            <person name="Kohler A."/>
            <person name="Daghino S."/>
            <person name="Barry K."/>
            <person name="Choi C."/>
            <person name="Cichocki N."/>
            <person name="Clum A."/>
            <person name="Copeland A."/>
            <person name="Hainaut M."/>
            <person name="Haridas S."/>
            <person name="Labutti K."/>
            <person name="Lindquist E."/>
            <person name="Lipzen A."/>
            <person name="Khouja H.-R."/>
            <person name="Murat C."/>
            <person name="Ohm R."/>
            <person name="Olson A."/>
            <person name="Spatafora J."/>
            <person name="Veneault-Fourrey C."/>
            <person name="Henrissat B."/>
            <person name="Grigoriev I."/>
            <person name="Martin F."/>
            <person name="Perotto S."/>
        </authorList>
    </citation>
    <scope>NUCLEOTIDE SEQUENCE [LARGE SCALE GENOMIC DNA]</scope>
    <source>
        <strain evidence="6 7">E</strain>
    </source>
</reference>
<keyword evidence="2 4" id="KW-0812">Transmembrane</keyword>
<evidence type="ECO:0000256" key="3">
    <source>
        <dbReference type="SAM" id="MobiDB-lite"/>
    </source>
</evidence>
<organism evidence="6 7">
    <name type="scientific">Hyaloscypha bicolor E</name>
    <dbReference type="NCBI Taxonomy" id="1095630"/>
    <lineage>
        <taxon>Eukaryota</taxon>
        <taxon>Fungi</taxon>
        <taxon>Dikarya</taxon>
        <taxon>Ascomycota</taxon>
        <taxon>Pezizomycotina</taxon>
        <taxon>Leotiomycetes</taxon>
        <taxon>Helotiales</taxon>
        <taxon>Hyaloscyphaceae</taxon>
        <taxon>Hyaloscypha</taxon>
        <taxon>Hyaloscypha bicolor</taxon>
    </lineage>
</organism>
<dbReference type="Gene3D" id="3.10.580.10">
    <property type="entry name" value="CBS-domain"/>
    <property type="match status" value="1"/>
</dbReference>
<keyword evidence="1" id="KW-0677">Repeat</keyword>
<dbReference type="InterPro" id="IPR045095">
    <property type="entry name" value="ACDP"/>
</dbReference>
<feature type="region of interest" description="Disordered" evidence="3">
    <location>
        <begin position="442"/>
        <end position="594"/>
    </location>
</feature>
<evidence type="ECO:0000313" key="7">
    <source>
        <dbReference type="Proteomes" id="UP000235371"/>
    </source>
</evidence>
<dbReference type="RefSeq" id="XP_024734418.1">
    <property type="nucleotide sequence ID" value="XM_024877084.1"/>
</dbReference>
<dbReference type="GO" id="GO:0016020">
    <property type="term" value="C:membrane"/>
    <property type="evidence" value="ECO:0007669"/>
    <property type="project" value="UniProtKB-UniRule"/>
</dbReference>
<keyword evidence="2 4" id="KW-0472">Membrane</keyword>
<dbReference type="GO" id="GO:0005737">
    <property type="term" value="C:cytoplasm"/>
    <property type="evidence" value="ECO:0007669"/>
    <property type="project" value="TreeGrafter"/>
</dbReference>
<dbReference type="Proteomes" id="UP000235371">
    <property type="component" value="Unassembled WGS sequence"/>
</dbReference>
<evidence type="ECO:0000259" key="5">
    <source>
        <dbReference type="PROSITE" id="PS51846"/>
    </source>
</evidence>
<evidence type="ECO:0000256" key="1">
    <source>
        <dbReference type="ARBA" id="ARBA00022737"/>
    </source>
</evidence>
<dbReference type="InterPro" id="IPR002550">
    <property type="entry name" value="CNNM"/>
</dbReference>
<feature type="domain" description="CNNM transmembrane" evidence="5">
    <location>
        <begin position="1"/>
        <end position="170"/>
    </location>
</feature>
<evidence type="ECO:0000313" key="6">
    <source>
        <dbReference type="EMBL" id="PMD57514.1"/>
    </source>
</evidence>
<accession>A0A2J6T3A6</accession>
<evidence type="ECO:0000256" key="4">
    <source>
        <dbReference type="SAM" id="Phobius"/>
    </source>
</evidence>
<dbReference type="GO" id="GO:0010960">
    <property type="term" value="P:magnesium ion homeostasis"/>
    <property type="evidence" value="ECO:0007669"/>
    <property type="project" value="InterPro"/>
</dbReference>
<dbReference type="GO" id="GO:0030026">
    <property type="term" value="P:intracellular manganese ion homeostasis"/>
    <property type="evidence" value="ECO:0007669"/>
    <property type="project" value="TreeGrafter"/>
</dbReference>
<feature type="transmembrane region" description="Helical" evidence="4">
    <location>
        <begin position="56"/>
        <end position="80"/>
    </location>
</feature>
<dbReference type="OrthoDB" id="5353557at2759"/>
<proteinExistence type="predicted"/>
<dbReference type="Pfam" id="PF01595">
    <property type="entry name" value="CNNM"/>
    <property type="match status" value="1"/>
</dbReference>
<name>A0A2J6T3A6_9HELO</name>
<dbReference type="PANTHER" id="PTHR12064">
    <property type="entry name" value="METAL TRANSPORTER CNNM"/>
    <property type="match status" value="1"/>
</dbReference>
<feature type="transmembrane region" description="Helical" evidence="4">
    <location>
        <begin position="6"/>
        <end position="35"/>
    </location>
</feature>
<dbReference type="AlphaFoldDB" id="A0A2J6T3A6"/>
<keyword evidence="7" id="KW-1185">Reference proteome</keyword>
<sequence>MTILAAALLILCALFAGLTLGVCGLDATLLQLRCVTGTPRERRQACMVFGMKRRGTWMLCSLIICAVLCGETFPFVISTLYHGPQIWVPILVSTCLLAIFAEILPQYFIPRQAISWGYYCWPLIWGCMFLTAIISWPLAWLLDQFSCKSQKDKYLIFNNDDLGTLIKHHERSEKNGGKLGQDASRIMLGALNLDSRKVGGEIHSLPRPSSGESERDAEKADLVVVHGLIVQWHVVKVININEKVDKAFIKKVRMWSYSRIPVIGEPGDGEYKEAVELSDWNGRKIFGFLHIKNLIGIDINGKRNEDEPLLVKDLPLYPLPIVRDDISAYELLNMFQLGMARMAVVVPAAPKQPRLVLNDEWEGRTTRWTGTQRTNNHIKTKLKASKSKFDWTVDYLEAAQLSANDSLLRRHRIHGIRCPKPVGIVTFEDIIDTILQKTSCDENDFFDRPTSTPPTKCKKAGDYSPRPVIGGIAPNSTIPIKHSKGPISFEKSSHPNQLRKRKPSENEYPANLDGADERSCDTSSSSSMRAQKSRKDFIESSYTQNSQGGFHEFANTSASTCPGTPYSPTQTSSLPSRKTRSSLGSGARKQAMRPVSAAPVLPILRRVTPFGRNTESYERSEEAKQAASELIMLAPSLTPTPTEDCPEPCLDGQDVSIFDFDGSIDGETEFARDPDCEMSSNLIVIDSSEEENEEGISTLYNAFPVPPSEQGQHETSLSRDLNTIEDGGRKKPYDGFPPELLEASDENRAANYDSKTIPRLKGSRSSRASEQNIHVREQSFHDDRALLPSQRKAIRQAENIIIGTRSSSLRW</sequence>
<dbReference type="InParanoid" id="A0A2J6T3A6"/>
<feature type="region of interest" description="Disordered" evidence="3">
    <location>
        <begin position="722"/>
        <end position="772"/>
    </location>
</feature>
<feature type="transmembrane region" description="Helical" evidence="4">
    <location>
        <begin position="116"/>
        <end position="142"/>
    </location>
</feature>
<dbReference type="GeneID" id="36585161"/>
<feature type="compositionally biased region" description="Polar residues" evidence="3">
    <location>
        <begin position="540"/>
        <end position="584"/>
    </location>
</feature>
<dbReference type="STRING" id="1095630.A0A2J6T3A6"/>
<evidence type="ECO:0000256" key="2">
    <source>
        <dbReference type="PROSITE-ProRule" id="PRU01193"/>
    </source>
</evidence>
<protein>
    <recommendedName>
        <fullName evidence="5">CNNM transmembrane domain-containing protein</fullName>
    </recommendedName>
</protein>
<gene>
    <name evidence="6" type="ORF">K444DRAFT_564949</name>
</gene>